<dbReference type="Pfam" id="PF00926">
    <property type="entry name" value="DHBP_synthase"/>
    <property type="match status" value="2"/>
</dbReference>
<dbReference type="SUPFAM" id="SSF55821">
    <property type="entry name" value="YrdC/RibB"/>
    <property type="match status" value="1"/>
</dbReference>
<dbReference type="Gene3D" id="3.90.870.10">
    <property type="entry name" value="DHBP synthase"/>
    <property type="match status" value="2"/>
</dbReference>
<dbReference type="OrthoDB" id="60371at2759"/>
<evidence type="ECO:0000256" key="4">
    <source>
        <dbReference type="ARBA" id="ARBA00022723"/>
    </source>
</evidence>
<dbReference type="Proteomes" id="UP000009882">
    <property type="component" value="Unassembled WGS sequence"/>
</dbReference>
<protein>
    <recommendedName>
        <fullName evidence="2">3,4-dihydroxy-2-butanone-4-phosphate synthase</fullName>
        <ecNumber evidence="2">4.1.99.12</ecNumber>
    </recommendedName>
</protein>
<evidence type="ECO:0000313" key="5">
    <source>
        <dbReference type="EMBL" id="EKV07185.1"/>
    </source>
</evidence>
<dbReference type="FunCoup" id="K9FCS9">
    <property type="interactions" value="118"/>
</dbReference>
<dbReference type="UniPathway" id="UPA00275"/>
<dbReference type="eggNOG" id="KOG1284">
    <property type="taxonomic scope" value="Eukaryota"/>
</dbReference>
<dbReference type="EC" id="4.1.99.12" evidence="2"/>
<organism evidence="5 6">
    <name type="scientific">Penicillium digitatum (strain PHI26 / CECT 20796)</name>
    <name type="common">Green mold</name>
    <dbReference type="NCBI Taxonomy" id="1170229"/>
    <lineage>
        <taxon>Eukaryota</taxon>
        <taxon>Fungi</taxon>
        <taxon>Dikarya</taxon>
        <taxon>Ascomycota</taxon>
        <taxon>Pezizomycotina</taxon>
        <taxon>Eurotiomycetes</taxon>
        <taxon>Eurotiomycetidae</taxon>
        <taxon>Eurotiales</taxon>
        <taxon>Aspergillaceae</taxon>
        <taxon>Penicillium</taxon>
    </lineage>
</organism>
<evidence type="ECO:0000256" key="2">
    <source>
        <dbReference type="ARBA" id="ARBA00012153"/>
    </source>
</evidence>
<dbReference type="InterPro" id="IPR000422">
    <property type="entry name" value="DHBP_synthase_RibB"/>
</dbReference>
<accession>K9FCS9</accession>
<dbReference type="HOGENOM" id="CLU_020273_3_1_1"/>
<keyword evidence="3" id="KW-0686">Riboflavin biosynthesis</keyword>
<reference evidence="6" key="1">
    <citation type="journal article" date="2012" name="BMC Genomics">
        <title>Genome sequence of the necrotrophic fungus Penicillium digitatum, the main postharvest pathogen of citrus.</title>
        <authorList>
            <person name="Marcet-Houben M."/>
            <person name="Ballester A.-R."/>
            <person name="de la Fuente B."/>
            <person name="Harries E."/>
            <person name="Marcos J.F."/>
            <person name="Gonzalez-Candelas L."/>
            <person name="Gabaldon T."/>
        </authorList>
    </citation>
    <scope>NUCLEOTIDE SEQUENCE [LARGE SCALE GENOMIC DNA]</scope>
    <source>
        <strain evidence="6">PHI26 / CECT 20796</strain>
    </source>
</reference>
<sequence length="264" mass="28124">MPSTSEIAHQFDSIEDTIAAFKNGEFIIVLDSQDRENEGDLIIAAESITAAQMAFLPQAPVLPPRNSTPTKPNAPIQIQRQKTSLTTPKHSGLICAPITPDLATRLALPQMVTENADPKCTAYTVTIDSSDDSVTTGISAEDRALTCRTLASPAAEIDSFRRPGHIIPLQARPGGVRERSGHTEAAVDFCKLAGKAPAGVIAELVEDGELVEGIAEIGGNNGMMRRDGCLRFGKKWGIKVCTIEDLVVYLNHVEGTGAATNGKH</sequence>
<dbReference type="STRING" id="1170229.K9FCS9"/>
<evidence type="ECO:0000256" key="1">
    <source>
        <dbReference type="ARBA" id="ARBA00004904"/>
    </source>
</evidence>
<dbReference type="InParanoid" id="K9FCS9"/>
<comment type="pathway">
    <text evidence="1">Cofactor biosynthesis; riboflavin biosynthesis; 2-hydroxy-3-oxobutyl phosphate from D-ribulose 5-phosphate: step 1/1.</text>
</comment>
<dbReference type="GO" id="GO:0005829">
    <property type="term" value="C:cytosol"/>
    <property type="evidence" value="ECO:0007669"/>
    <property type="project" value="TreeGrafter"/>
</dbReference>
<dbReference type="GO" id="GO:0009231">
    <property type="term" value="P:riboflavin biosynthetic process"/>
    <property type="evidence" value="ECO:0007669"/>
    <property type="project" value="UniProtKB-UniPathway"/>
</dbReference>
<proteinExistence type="predicted"/>
<dbReference type="EMBL" id="AKCT01000266">
    <property type="protein sequence ID" value="EKV07185.1"/>
    <property type="molecule type" value="Genomic_DNA"/>
</dbReference>
<dbReference type="GO" id="GO:0008686">
    <property type="term" value="F:3,4-dihydroxy-2-butanone-4-phosphate synthase activity"/>
    <property type="evidence" value="ECO:0007669"/>
    <property type="project" value="UniProtKB-EC"/>
</dbReference>
<gene>
    <name evidence="5" type="ORF">PDIG_74590</name>
</gene>
<dbReference type="InterPro" id="IPR017945">
    <property type="entry name" value="DHBP_synth_RibB-like_a/b_dom"/>
</dbReference>
<comment type="caution">
    <text evidence="5">The sequence shown here is derived from an EMBL/GenBank/DDBJ whole genome shotgun (WGS) entry which is preliminary data.</text>
</comment>
<evidence type="ECO:0000313" key="6">
    <source>
        <dbReference type="Proteomes" id="UP000009882"/>
    </source>
</evidence>
<keyword evidence="4" id="KW-0479">Metal-binding</keyword>
<dbReference type="AlphaFoldDB" id="K9FCS9"/>
<dbReference type="GO" id="GO:0046872">
    <property type="term" value="F:metal ion binding"/>
    <property type="evidence" value="ECO:0007669"/>
    <property type="project" value="UniProtKB-KW"/>
</dbReference>
<dbReference type="GO" id="GO:0005758">
    <property type="term" value="C:mitochondrial intermembrane space"/>
    <property type="evidence" value="ECO:0007669"/>
    <property type="project" value="TreeGrafter"/>
</dbReference>
<evidence type="ECO:0000256" key="3">
    <source>
        <dbReference type="ARBA" id="ARBA00022619"/>
    </source>
</evidence>
<dbReference type="OMA" id="DAGGLIC"/>
<keyword evidence="6" id="KW-1185">Reference proteome</keyword>
<dbReference type="PANTHER" id="PTHR21327:SF18">
    <property type="entry name" value="3,4-DIHYDROXY-2-BUTANONE 4-PHOSPHATE SYNTHASE"/>
    <property type="match status" value="1"/>
</dbReference>
<name>K9FCS9_PEND2</name>
<dbReference type="PANTHER" id="PTHR21327">
    <property type="entry name" value="GTP CYCLOHYDROLASE II-RELATED"/>
    <property type="match status" value="1"/>
</dbReference>